<keyword evidence="3" id="KW-0472">Membrane</keyword>
<dbReference type="VEuPathDB" id="CryptoDB:Cvel_20570"/>
<keyword evidence="3" id="KW-0812">Transmembrane</keyword>
<evidence type="ECO:0000256" key="3">
    <source>
        <dbReference type="SAM" id="Phobius"/>
    </source>
</evidence>
<name>A0A0K6S747_9ALVE</name>
<feature type="coiled-coil region" evidence="1">
    <location>
        <begin position="228"/>
        <end position="434"/>
    </location>
</feature>
<evidence type="ECO:0000256" key="1">
    <source>
        <dbReference type="SAM" id="Coils"/>
    </source>
</evidence>
<reference evidence="4" key="1">
    <citation type="submission" date="2014-11" db="EMBL/GenBank/DDBJ databases">
        <title>Molecular phylogeny of cliff fern family Woodsiaceae with morphological implications.</title>
        <authorList>
            <person name="Shao Y.-Z."/>
            <person name="Wei R."/>
            <person name="Zhang X.-C."/>
        </authorList>
    </citation>
    <scope>NUCLEOTIDE SEQUENCE</scope>
</reference>
<accession>A0A0K6S747</accession>
<feature type="compositionally biased region" description="Gly residues" evidence="2">
    <location>
        <begin position="1"/>
        <end position="10"/>
    </location>
</feature>
<dbReference type="AlphaFoldDB" id="A0A0K6S747"/>
<organism evidence="4">
    <name type="scientific">Chromera velia CCMP2878</name>
    <dbReference type="NCBI Taxonomy" id="1169474"/>
    <lineage>
        <taxon>Eukaryota</taxon>
        <taxon>Sar</taxon>
        <taxon>Alveolata</taxon>
        <taxon>Colpodellida</taxon>
        <taxon>Chromeraceae</taxon>
        <taxon>Chromera</taxon>
    </lineage>
</organism>
<proteinExistence type="predicted"/>
<evidence type="ECO:0000256" key="2">
    <source>
        <dbReference type="SAM" id="MobiDB-lite"/>
    </source>
</evidence>
<keyword evidence="3" id="KW-1133">Transmembrane helix</keyword>
<dbReference type="PhylomeDB" id="A0A0K6S747"/>
<dbReference type="EMBL" id="CDMZ01000946">
    <property type="protein sequence ID" value="CUC09488.1"/>
    <property type="molecule type" value="Genomic_DNA"/>
</dbReference>
<dbReference type="PANTHER" id="PTHR11915">
    <property type="entry name" value="SPECTRIN/FILAMIN RELATED CYTOSKELETAL PROTEIN"/>
    <property type="match status" value="1"/>
</dbReference>
<sequence>MKRLCGGGSSDEGEGTKKTRTSIDSKYLAELVGSLEALLEETKSNHAQTDGHFQEIHAVVTETATLTEKVQASAAQVDALLRELEALKNKEDARELSCHSEWDSFTSELVLPAFISSICSQAGAKSTSGLVQLWIPRSRSEAERRTVQSGRRRTANGSRAAAEFLTMRLKRRFCFTRRPRQSALWRLNVKVWLRSVVRLASLLCSGSMLLASSGTGWVGLLYSLQADKDSHDMRRESLTLELKKINEELDLLRRKRDQKFEDIKNAEELQKKIEAEVETVNSKLWTLQEKLADARATHNQQKSDLENEISTLEKEKEALQESVEKEKEVLAKVKEESDSLKAQIKESAEKKRKALAEKEKATELLEQTSQQALDIRNSLCTVEIALNRAQQQEAAEKAEVEKQLEAKSLYEEQLQTLQSELASANEAARDLDGRIQMERSQGIKLRSRVRDPDTCPTELEPLLLLIKDRREILSKTRLEIQDIDGQIEKESMVAETLQNELNELLAAQKEVETQTRQAKDDAASAEVRPVVTIEGPDLQRDVFQSGFAMCLIVFFSNILPTRSRWLRTSRIKPRR</sequence>
<protein>
    <submittedName>
        <fullName evidence="4">Uncharacterized protein</fullName>
    </submittedName>
</protein>
<feature type="region of interest" description="Disordered" evidence="2">
    <location>
        <begin position="1"/>
        <end position="20"/>
    </location>
</feature>
<evidence type="ECO:0000313" key="4">
    <source>
        <dbReference type="EMBL" id="CUC09488.1"/>
    </source>
</evidence>
<feature type="coiled-coil region" evidence="1">
    <location>
        <begin position="487"/>
        <end position="521"/>
    </location>
</feature>
<gene>
    <name evidence="4" type="ORF">Cvel_20570.t1.CR2</name>
</gene>
<feature type="transmembrane region" description="Helical" evidence="3">
    <location>
        <begin position="542"/>
        <end position="560"/>
    </location>
</feature>
<keyword evidence="1" id="KW-0175">Coiled coil</keyword>